<dbReference type="GO" id="GO:1990904">
    <property type="term" value="C:ribonucleoprotein complex"/>
    <property type="evidence" value="ECO:0007669"/>
    <property type="project" value="UniProtKB-KW"/>
</dbReference>
<dbReference type="HAMAP" id="MF_00545">
    <property type="entry name" value="Ribosomal_eS24"/>
    <property type="match status" value="1"/>
</dbReference>
<dbReference type="Gene3D" id="3.30.70.3370">
    <property type="match status" value="1"/>
</dbReference>
<dbReference type="GeneID" id="26303636"/>
<dbReference type="InterPro" id="IPR001976">
    <property type="entry name" value="Ribosomal_eS24"/>
</dbReference>
<evidence type="ECO:0000256" key="2">
    <source>
        <dbReference type="ARBA" id="ARBA00022980"/>
    </source>
</evidence>
<dbReference type="GO" id="GO:0005840">
    <property type="term" value="C:ribosome"/>
    <property type="evidence" value="ECO:0007669"/>
    <property type="project" value="UniProtKB-KW"/>
</dbReference>
<keyword evidence="2 5" id="KW-0689">Ribosomal protein</keyword>
<dbReference type="EMBL" id="DF830072">
    <property type="protein sequence ID" value="GAK64584.1"/>
    <property type="molecule type" value="Genomic_DNA"/>
</dbReference>
<keyword evidence="3" id="KW-0687">Ribonucleoprotein</keyword>
<evidence type="ECO:0000313" key="6">
    <source>
        <dbReference type="Proteomes" id="UP000053758"/>
    </source>
</evidence>
<evidence type="ECO:0000256" key="1">
    <source>
        <dbReference type="ARBA" id="ARBA00009680"/>
    </source>
</evidence>
<dbReference type="GO" id="GO:0003735">
    <property type="term" value="F:structural constituent of ribosome"/>
    <property type="evidence" value="ECO:0007669"/>
    <property type="project" value="InterPro"/>
</dbReference>
<dbReference type="SUPFAM" id="SSF54189">
    <property type="entry name" value="Ribosomal proteins S24e, L23 and L15e"/>
    <property type="match status" value="1"/>
</dbReference>
<dbReference type="Pfam" id="PF01282">
    <property type="entry name" value="Ribosomal_S24e"/>
    <property type="match status" value="1"/>
</dbReference>
<organism evidence="5">
    <name type="scientific">Pseudozyma antarctica</name>
    <name type="common">Yeast</name>
    <name type="synonym">Candida antarctica</name>
    <dbReference type="NCBI Taxonomy" id="84753"/>
    <lineage>
        <taxon>Eukaryota</taxon>
        <taxon>Fungi</taxon>
        <taxon>Dikarya</taxon>
        <taxon>Basidiomycota</taxon>
        <taxon>Ustilaginomycotina</taxon>
        <taxon>Ustilaginomycetes</taxon>
        <taxon>Ustilaginales</taxon>
        <taxon>Ustilaginaceae</taxon>
        <taxon>Moesziomyces</taxon>
    </lineage>
</organism>
<accession>A0A081CD38</accession>
<keyword evidence="6" id="KW-1185">Reference proteome</keyword>
<dbReference type="Proteomes" id="UP000053758">
    <property type="component" value="Unassembled WGS sequence"/>
</dbReference>
<dbReference type="GO" id="GO:0006412">
    <property type="term" value="P:translation"/>
    <property type="evidence" value="ECO:0007669"/>
    <property type="project" value="InterPro"/>
</dbReference>
<proteinExistence type="inferred from homology"/>
<evidence type="ECO:0000256" key="3">
    <source>
        <dbReference type="ARBA" id="ARBA00023274"/>
    </source>
</evidence>
<feature type="region of interest" description="Disordered" evidence="4">
    <location>
        <begin position="41"/>
        <end position="68"/>
    </location>
</feature>
<evidence type="ECO:0000313" key="5">
    <source>
        <dbReference type="EMBL" id="GAK64584.1"/>
    </source>
</evidence>
<dbReference type="InterPro" id="IPR053709">
    <property type="entry name" value="eRP_eS24_sf"/>
</dbReference>
<dbReference type="PANTHER" id="PTHR10496">
    <property type="entry name" value="40S RIBOSOMAL PROTEIN S24"/>
    <property type="match status" value="1"/>
</dbReference>
<name>A0A081CD38_PSEA2</name>
<feature type="compositionally biased region" description="Basic residues" evidence="4">
    <location>
        <begin position="228"/>
        <end position="247"/>
    </location>
</feature>
<gene>
    <name evidence="5" type="ORF">PAN0_005d2798</name>
</gene>
<protein>
    <submittedName>
        <fullName evidence="5">40S ribosomal protein S24</fullName>
    </submittedName>
</protein>
<evidence type="ECO:0000256" key="4">
    <source>
        <dbReference type="SAM" id="MobiDB-lite"/>
    </source>
</evidence>
<comment type="similarity">
    <text evidence="1">Belongs to the eukaryotic ribosomal protein eS24 family.</text>
</comment>
<dbReference type="AlphaFoldDB" id="A0A081CD38"/>
<dbReference type="RefSeq" id="XP_014657524.1">
    <property type="nucleotide sequence ID" value="XM_014802038.1"/>
</dbReference>
<sequence length="255" mass="28515">MVSTPLWETHRHPHIIAIQRCCYVENIARSAAHTISTSSAIHTHATHQQIHSPRGQLKGGNEDGEQWKESSFKEAVSTLDAFQLLPHICQHGSIKILQMMATSVKHISTAAGPPTCVPSSDEADSTSPVTLRTRKFITNRLLQRKQMVLDVIHPARPNVSKAELSEKLSEMYKTPKEQCVVFGMRTAFGGGRSTGFALVYDSRDSMKFEPKHRLVRVGLAEKTEKASRKLRKERKNRAKKVRGTKKTKAGDAKKK</sequence>
<dbReference type="InterPro" id="IPR012678">
    <property type="entry name" value="Ribosomal_uL23/eL15/eS24_sf"/>
</dbReference>
<reference evidence="5" key="1">
    <citation type="submission" date="2014-07" db="EMBL/GenBank/DDBJ databases">
        <title>Draft genome sequence of the yeast Pseudozyma antarctica JCM 10317 known as a producer of lipase B which used in a wide range of industrial applications.</title>
        <authorList>
            <person name="Morita T."/>
            <person name="Saika A."/>
            <person name="Koike H."/>
        </authorList>
    </citation>
    <scope>NUCLEOTIDE SEQUENCE</scope>
    <source>
        <strain evidence="5">JCM 10317</strain>
    </source>
</reference>
<feature type="region of interest" description="Disordered" evidence="4">
    <location>
        <begin position="220"/>
        <end position="255"/>
    </location>
</feature>
<dbReference type="HOGENOM" id="CLU_1089888_0_0_1"/>
<dbReference type="FunFam" id="3.30.70.3370:FF:000001">
    <property type="entry name" value="40S ribosomal protein S24"/>
    <property type="match status" value="1"/>
</dbReference>